<sequence length="276" mass="31763">MYRAFYSLSSTPFGKEVKAKDSYRSTAFSETVARLEYLKKTRGMGVVVGEPGAGKTFALRAFAESLNPSLFKVIYFPLSIGTVMDFYRGLALGLGEEPGFRKIDLFQQIQKAVYSLFHHKKITPVFILDEMQMAQNKFLHDLGILFNFSMDSENPFVLILSGLPHLMDRLSLNQNQPLAQRVVMRYKLAPLTKDEVKEYVNHHLKLADAKHEIFSANALEAIASRSRGWPRLVNTWRLMLCFWVINIRPKPLMRSWSIKQRRRPAYDFETGNIVFS</sequence>
<proteinExistence type="predicted"/>
<protein>
    <submittedName>
        <fullName evidence="2">General secretion pathway domain-containing protein</fullName>
    </submittedName>
</protein>
<reference evidence="3" key="1">
    <citation type="journal article" date="2017" name="Appl. Environ. Microbiol.">
        <title>Genomic analysis of Calderihabitans maritimus KKC1, a thermophilic hydrogenogenic carboxydotrophic bacterium isolated from marine sediment.</title>
        <authorList>
            <person name="Omae K."/>
            <person name="Yoneda Y."/>
            <person name="Fukuyama Y."/>
            <person name="Yoshida T."/>
            <person name="Sako Y."/>
        </authorList>
    </citation>
    <scope>NUCLEOTIDE SEQUENCE [LARGE SCALE GENOMIC DNA]</scope>
    <source>
        <strain evidence="3">KKC1</strain>
    </source>
</reference>
<organism evidence="2 3">
    <name type="scientific">Calderihabitans maritimus</name>
    <dbReference type="NCBI Taxonomy" id="1246530"/>
    <lineage>
        <taxon>Bacteria</taxon>
        <taxon>Bacillati</taxon>
        <taxon>Bacillota</taxon>
        <taxon>Clostridia</taxon>
        <taxon>Neomoorellales</taxon>
        <taxon>Calderihabitantaceae</taxon>
        <taxon>Calderihabitans</taxon>
    </lineage>
</organism>
<accession>A0A1Z5HXY2</accession>
<feature type="domain" description="AAA+ ATPase" evidence="1">
    <location>
        <begin position="41"/>
        <end position="188"/>
    </location>
</feature>
<dbReference type="Proteomes" id="UP000197032">
    <property type="component" value="Unassembled WGS sequence"/>
</dbReference>
<comment type="caution">
    <text evidence="2">The sequence shown here is derived from an EMBL/GenBank/DDBJ whole genome shotgun (WGS) entry which is preliminary data.</text>
</comment>
<dbReference type="Pfam" id="PF13401">
    <property type="entry name" value="AAA_22"/>
    <property type="match status" value="1"/>
</dbReference>
<dbReference type="PANTHER" id="PTHR35894:SF1">
    <property type="entry name" value="PHOSPHORIBULOKINASE _ URIDINE KINASE FAMILY"/>
    <property type="match status" value="1"/>
</dbReference>
<dbReference type="InterPro" id="IPR027417">
    <property type="entry name" value="P-loop_NTPase"/>
</dbReference>
<dbReference type="Gene3D" id="3.40.50.300">
    <property type="entry name" value="P-loop containing nucleotide triphosphate hydrolases"/>
    <property type="match status" value="1"/>
</dbReference>
<dbReference type="InterPro" id="IPR052026">
    <property type="entry name" value="ExeA_AAA_ATPase_DNA-bind"/>
</dbReference>
<dbReference type="EMBL" id="BDGJ01000211">
    <property type="protein sequence ID" value="GAW94278.1"/>
    <property type="molecule type" value="Genomic_DNA"/>
</dbReference>
<dbReference type="SUPFAM" id="SSF52540">
    <property type="entry name" value="P-loop containing nucleoside triphosphate hydrolases"/>
    <property type="match status" value="1"/>
</dbReference>
<dbReference type="InterPro" id="IPR003593">
    <property type="entry name" value="AAA+_ATPase"/>
</dbReference>
<gene>
    <name evidence="2" type="ORF">KKC1_33880</name>
</gene>
<evidence type="ECO:0000259" key="1">
    <source>
        <dbReference type="SMART" id="SM00382"/>
    </source>
</evidence>
<keyword evidence="3" id="KW-1185">Reference proteome</keyword>
<dbReference type="GO" id="GO:0016887">
    <property type="term" value="F:ATP hydrolysis activity"/>
    <property type="evidence" value="ECO:0007669"/>
    <property type="project" value="InterPro"/>
</dbReference>
<evidence type="ECO:0000313" key="3">
    <source>
        <dbReference type="Proteomes" id="UP000197032"/>
    </source>
</evidence>
<dbReference type="AlphaFoldDB" id="A0A1Z5HXY2"/>
<dbReference type="PANTHER" id="PTHR35894">
    <property type="entry name" value="GENERAL SECRETION PATHWAY PROTEIN A-RELATED"/>
    <property type="match status" value="1"/>
</dbReference>
<evidence type="ECO:0000313" key="2">
    <source>
        <dbReference type="EMBL" id="GAW94278.1"/>
    </source>
</evidence>
<dbReference type="SMART" id="SM00382">
    <property type="entry name" value="AAA"/>
    <property type="match status" value="1"/>
</dbReference>
<name>A0A1Z5HXY2_9FIRM</name>
<dbReference type="InterPro" id="IPR049945">
    <property type="entry name" value="AAA_22"/>
</dbReference>